<dbReference type="Pfam" id="PF09587">
    <property type="entry name" value="PGA_cap"/>
    <property type="match status" value="1"/>
</dbReference>
<organism evidence="3 4">
    <name type="scientific">Actinokineospora guangxiensis</name>
    <dbReference type="NCBI Taxonomy" id="1490288"/>
    <lineage>
        <taxon>Bacteria</taxon>
        <taxon>Bacillati</taxon>
        <taxon>Actinomycetota</taxon>
        <taxon>Actinomycetes</taxon>
        <taxon>Pseudonocardiales</taxon>
        <taxon>Pseudonocardiaceae</taxon>
        <taxon>Actinokineospora</taxon>
    </lineage>
</organism>
<dbReference type="SUPFAM" id="SSF56300">
    <property type="entry name" value="Metallo-dependent phosphatases"/>
    <property type="match status" value="1"/>
</dbReference>
<evidence type="ECO:0000256" key="1">
    <source>
        <dbReference type="ARBA" id="ARBA00005662"/>
    </source>
</evidence>
<dbReference type="InterPro" id="IPR052169">
    <property type="entry name" value="CW_Biosynth-Accessory"/>
</dbReference>
<dbReference type="InterPro" id="IPR029052">
    <property type="entry name" value="Metallo-depent_PP-like"/>
</dbReference>
<dbReference type="Proteomes" id="UP001596157">
    <property type="component" value="Unassembled WGS sequence"/>
</dbReference>
<evidence type="ECO:0000313" key="4">
    <source>
        <dbReference type="Proteomes" id="UP001596157"/>
    </source>
</evidence>
<evidence type="ECO:0000259" key="2">
    <source>
        <dbReference type="SMART" id="SM00854"/>
    </source>
</evidence>
<dbReference type="PROSITE" id="PS51257">
    <property type="entry name" value="PROKAR_LIPOPROTEIN"/>
    <property type="match status" value="1"/>
</dbReference>
<dbReference type="PANTHER" id="PTHR33393">
    <property type="entry name" value="POLYGLUTAMINE SYNTHESIS ACCESSORY PROTEIN RV0574C-RELATED"/>
    <property type="match status" value="1"/>
</dbReference>
<comment type="similarity">
    <text evidence="1">Belongs to the CapA family.</text>
</comment>
<dbReference type="Gene3D" id="3.60.21.10">
    <property type="match status" value="1"/>
</dbReference>
<dbReference type="EMBL" id="JBHSKF010000001">
    <property type="protein sequence ID" value="MFC5285896.1"/>
    <property type="molecule type" value="Genomic_DNA"/>
</dbReference>
<dbReference type="SMART" id="SM00854">
    <property type="entry name" value="PGA_cap"/>
    <property type="match status" value="1"/>
</dbReference>
<dbReference type="RefSeq" id="WP_378243257.1">
    <property type="nucleotide sequence ID" value="NZ_JBHSKF010000001.1"/>
</dbReference>
<dbReference type="PANTHER" id="PTHR33393:SF13">
    <property type="entry name" value="PGA BIOSYNTHESIS PROTEIN CAPA"/>
    <property type="match status" value="1"/>
</dbReference>
<reference evidence="4" key="1">
    <citation type="journal article" date="2019" name="Int. J. Syst. Evol. Microbiol.">
        <title>The Global Catalogue of Microorganisms (GCM) 10K type strain sequencing project: providing services to taxonomists for standard genome sequencing and annotation.</title>
        <authorList>
            <consortium name="The Broad Institute Genomics Platform"/>
            <consortium name="The Broad Institute Genome Sequencing Center for Infectious Disease"/>
            <person name="Wu L."/>
            <person name="Ma J."/>
        </authorList>
    </citation>
    <scope>NUCLEOTIDE SEQUENCE [LARGE SCALE GENOMIC DNA]</scope>
    <source>
        <strain evidence="4">CCUG 59778</strain>
    </source>
</reference>
<comment type="caution">
    <text evidence="3">The sequence shown here is derived from an EMBL/GenBank/DDBJ whole genome shotgun (WGS) entry which is preliminary data.</text>
</comment>
<feature type="domain" description="Capsule synthesis protein CapA" evidence="2">
    <location>
        <begin position="57"/>
        <end position="302"/>
    </location>
</feature>
<keyword evidence="4" id="KW-1185">Reference proteome</keyword>
<proteinExistence type="inferred from homology"/>
<sequence>MRRLLGVVFVVGAVAGCSSPVPGLPAPASGAGPSAAPAPATTTATTATAAPAAAGFTVIAGGDVLIHPALTEQAESDGGSGRDYAPLLAGIRPAVEGADLAVCHLEVPLAGADGPFAGYPRFIAPPEVATGLAETGYDVCTTASNHTMDHGEQGALSTLDALEAAGLAYTGSARDREDAETPLVLDVPGAKVGWLSHTFAFNSGTERPSGKPWMSNVIDVGEIIAEAEAAREAGADVVVASLHWGVEGSHEATAEQRDIAERLLGDPAVDLIIGHHAHVVQPFEKVNGKWVTYGLGNQVARHAEPKGTTEEGALARFRFVEQDGAWTVSEAEYLPTLVDLGPPIRLLDLTETGEGARAAEAIARTEEIVTSLGADADGLTRPGA</sequence>
<dbReference type="CDD" id="cd07381">
    <property type="entry name" value="MPP_CapA"/>
    <property type="match status" value="1"/>
</dbReference>
<dbReference type="InterPro" id="IPR019079">
    <property type="entry name" value="Capsule_synth_CapA"/>
</dbReference>
<name>A0ABW0EGX0_9PSEU</name>
<protein>
    <submittedName>
        <fullName evidence="3">CapA family protein</fullName>
    </submittedName>
</protein>
<gene>
    <name evidence="3" type="ORF">ACFPM7_02440</name>
</gene>
<evidence type="ECO:0000313" key="3">
    <source>
        <dbReference type="EMBL" id="MFC5285896.1"/>
    </source>
</evidence>
<accession>A0ABW0EGX0</accession>